<dbReference type="EMBL" id="CAJNOI010000065">
    <property type="protein sequence ID" value="CAF0984149.1"/>
    <property type="molecule type" value="Genomic_DNA"/>
</dbReference>
<proteinExistence type="predicted"/>
<gene>
    <name evidence="1" type="ORF">BJG266_LOCUS15035</name>
    <name evidence="2" type="ORF">QVE165_LOCUS23247</name>
</gene>
<dbReference type="OrthoDB" id="10058755at2759"/>
<dbReference type="AlphaFoldDB" id="A0A814FRV0"/>
<evidence type="ECO:0000313" key="2">
    <source>
        <dbReference type="EMBL" id="CAF1155327.1"/>
    </source>
</evidence>
<name>A0A814FRV0_9BILA</name>
<organism evidence="1 4">
    <name type="scientific">Adineta steineri</name>
    <dbReference type="NCBI Taxonomy" id="433720"/>
    <lineage>
        <taxon>Eukaryota</taxon>
        <taxon>Metazoa</taxon>
        <taxon>Spiralia</taxon>
        <taxon>Gnathifera</taxon>
        <taxon>Rotifera</taxon>
        <taxon>Eurotatoria</taxon>
        <taxon>Bdelloidea</taxon>
        <taxon>Adinetida</taxon>
        <taxon>Adinetidae</taxon>
        <taxon>Adineta</taxon>
    </lineage>
</organism>
<dbReference type="EMBL" id="CAJNOM010000157">
    <property type="protein sequence ID" value="CAF1155327.1"/>
    <property type="molecule type" value="Genomic_DNA"/>
</dbReference>
<reference evidence="1" key="1">
    <citation type="submission" date="2021-02" db="EMBL/GenBank/DDBJ databases">
        <authorList>
            <person name="Nowell W R."/>
        </authorList>
    </citation>
    <scope>NUCLEOTIDE SEQUENCE</scope>
</reference>
<evidence type="ECO:0000313" key="4">
    <source>
        <dbReference type="Proteomes" id="UP000663877"/>
    </source>
</evidence>
<sequence length="128" mass="15056">MLQLTPNCYKLKLKILSSIESNENFQYLSKKNKVQDVLIKLCTFEDIQFLIKLCCRLEYLHINVSDKGSQSIISHVLDKKEKNPYLHLLNIQSSSDLWDEEIINSTTTVRQSNEVSYDMMDMIFIKYL</sequence>
<comment type="caution">
    <text evidence="1">The sequence shown here is derived from an EMBL/GenBank/DDBJ whole genome shotgun (WGS) entry which is preliminary data.</text>
</comment>
<evidence type="ECO:0000313" key="1">
    <source>
        <dbReference type="EMBL" id="CAF0984149.1"/>
    </source>
</evidence>
<protein>
    <submittedName>
        <fullName evidence="1">Uncharacterized protein</fullName>
    </submittedName>
</protein>
<dbReference type="Proteomes" id="UP000663877">
    <property type="component" value="Unassembled WGS sequence"/>
</dbReference>
<dbReference type="Proteomes" id="UP000663832">
    <property type="component" value="Unassembled WGS sequence"/>
</dbReference>
<keyword evidence="3" id="KW-1185">Reference proteome</keyword>
<evidence type="ECO:0000313" key="3">
    <source>
        <dbReference type="Proteomes" id="UP000663832"/>
    </source>
</evidence>
<accession>A0A814FRV0</accession>